<dbReference type="Proteomes" id="UP000265520">
    <property type="component" value="Unassembled WGS sequence"/>
</dbReference>
<name>A0A392TYN5_9FABA</name>
<comment type="caution">
    <text evidence="1">The sequence shown here is derived from an EMBL/GenBank/DDBJ whole genome shotgun (WGS) entry which is preliminary data.</text>
</comment>
<protein>
    <submittedName>
        <fullName evidence="1">Uncharacterized protein</fullName>
    </submittedName>
</protein>
<evidence type="ECO:0000313" key="2">
    <source>
        <dbReference type="Proteomes" id="UP000265520"/>
    </source>
</evidence>
<reference evidence="1 2" key="1">
    <citation type="journal article" date="2018" name="Front. Plant Sci.">
        <title>Red Clover (Trifolium pratense) and Zigzag Clover (T. medium) - A Picture of Genomic Similarities and Differences.</title>
        <authorList>
            <person name="Dluhosova J."/>
            <person name="Istvanek J."/>
            <person name="Nedelnik J."/>
            <person name="Repkova J."/>
        </authorList>
    </citation>
    <scope>NUCLEOTIDE SEQUENCE [LARGE SCALE GENOMIC DNA]</scope>
    <source>
        <strain evidence="2">cv. 10/8</strain>
        <tissue evidence="1">Leaf</tissue>
    </source>
</reference>
<keyword evidence="2" id="KW-1185">Reference proteome</keyword>
<dbReference type="EMBL" id="LXQA010692340">
    <property type="protein sequence ID" value="MCI66272.1"/>
    <property type="molecule type" value="Genomic_DNA"/>
</dbReference>
<organism evidence="1 2">
    <name type="scientific">Trifolium medium</name>
    <dbReference type="NCBI Taxonomy" id="97028"/>
    <lineage>
        <taxon>Eukaryota</taxon>
        <taxon>Viridiplantae</taxon>
        <taxon>Streptophyta</taxon>
        <taxon>Embryophyta</taxon>
        <taxon>Tracheophyta</taxon>
        <taxon>Spermatophyta</taxon>
        <taxon>Magnoliopsida</taxon>
        <taxon>eudicotyledons</taxon>
        <taxon>Gunneridae</taxon>
        <taxon>Pentapetalae</taxon>
        <taxon>rosids</taxon>
        <taxon>fabids</taxon>
        <taxon>Fabales</taxon>
        <taxon>Fabaceae</taxon>
        <taxon>Papilionoideae</taxon>
        <taxon>50 kb inversion clade</taxon>
        <taxon>NPAAA clade</taxon>
        <taxon>Hologalegina</taxon>
        <taxon>IRL clade</taxon>
        <taxon>Trifolieae</taxon>
        <taxon>Trifolium</taxon>
    </lineage>
</organism>
<sequence>MEKADTTAALNLLLTKKWAQSQSLSDKSASTHSDSEIRSSVRHDSLVLKLHADFINKDILQTIEENPA</sequence>
<accession>A0A392TYN5</accession>
<feature type="non-terminal residue" evidence="1">
    <location>
        <position position="68"/>
    </location>
</feature>
<dbReference type="AlphaFoldDB" id="A0A392TYN5"/>
<evidence type="ECO:0000313" key="1">
    <source>
        <dbReference type="EMBL" id="MCI66272.1"/>
    </source>
</evidence>
<proteinExistence type="predicted"/>